<dbReference type="SUPFAM" id="SSF58038">
    <property type="entry name" value="SNARE fusion complex"/>
    <property type="match status" value="1"/>
</dbReference>
<dbReference type="CDD" id="cd15890">
    <property type="entry name" value="SNARE_Vti1b"/>
    <property type="match status" value="1"/>
</dbReference>
<evidence type="ECO:0000256" key="3">
    <source>
        <dbReference type="ARBA" id="ARBA00022692"/>
    </source>
</evidence>
<accession>A0ABQ9GPM9</accession>
<proteinExistence type="predicted"/>
<dbReference type="Proteomes" id="UP001159363">
    <property type="component" value="Chromosome 9"/>
</dbReference>
<dbReference type="Gene3D" id="1.20.5.110">
    <property type="match status" value="1"/>
</dbReference>
<evidence type="ECO:0000256" key="5">
    <source>
        <dbReference type="ARBA" id="ARBA00022989"/>
    </source>
</evidence>
<keyword evidence="9" id="KW-1185">Reference proteome</keyword>
<name>A0ABQ9GPM9_9NEOP</name>
<comment type="subcellular location">
    <subcellularLocation>
        <location evidence="1">Membrane</location>
        <topology evidence="1">Single-pass type IV membrane protein</topology>
    </subcellularLocation>
</comment>
<evidence type="ECO:0000313" key="8">
    <source>
        <dbReference type="EMBL" id="KAJ8873951.1"/>
    </source>
</evidence>
<evidence type="ECO:0000256" key="2">
    <source>
        <dbReference type="ARBA" id="ARBA00022448"/>
    </source>
</evidence>
<keyword evidence="4" id="KW-0653">Protein transport</keyword>
<dbReference type="PANTHER" id="PTHR21230">
    <property type="entry name" value="VESICLE TRANSPORT V-SNARE PROTEIN VTI1-RELATED"/>
    <property type="match status" value="1"/>
</dbReference>
<dbReference type="Pfam" id="PF12352">
    <property type="entry name" value="V-SNARE_C"/>
    <property type="match status" value="1"/>
</dbReference>
<organism evidence="8 9">
    <name type="scientific">Dryococelus australis</name>
    <dbReference type="NCBI Taxonomy" id="614101"/>
    <lineage>
        <taxon>Eukaryota</taxon>
        <taxon>Metazoa</taxon>
        <taxon>Ecdysozoa</taxon>
        <taxon>Arthropoda</taxon>
        <taxon>Hexapoda</taxon>
        <taxon>Insecta</taxon>
        <taxon>Pterygota</taxon>
        <taxon>Neoptera</taxon>
        <taxon>Polyneoptera</taxon>
        <taxon>Phasmatodea</taxon>
        <taxon>Verophasmatodea</taxon>
        <taxon>Anareolatae</taxon>
        <taxon>Phasmatidae</taxon>
        <taxon>Eurycanthinae</taxon>
        <taxon>Dryococelus</taxon>
    </lineage>
</organism>
<dbReference type="EMBL" id="JARBHB010000010">
    <property type="protein sequence ID" value="KAJ8873951.1"/>
    <property type="molecule type" value="Genomic_DNA"/>
</dbReference>
<gene>
    <name evidence="8" type="ORF">PR048_024791</name>
</gene>
<protein>
    <submittedName>
        <fullName evidence="8">Uncharacterized protein</fullName>
    </submittedName>
</protein>
<dbReference type="PANTHER" id="PTHR21230:SF89">
    <property type="entry name" value="VESICLE TRANSPORT THROUGH INTERACTION WITH T-SNARES HOMOLOG 1B"/>
    <property type="match status" value="1"/>
</dbReference>
<evidence type="ECO:0000256" key="6">
    <source>
        <dbReference type="ARBA" id="ARBA00023136"/>
    </source>
</evidence>
<reference evidence="8 9" key="1">
    <citation type="submission" date="2023-02" db="EMBL/GenBank/DDBJ databases">
        <title>LHISI_Scaffold_Assembly.</title>
        <authorList>
            <person name="Stuart O.P."/>
            <person name="Cleave R."/>
            <person name="Magrath M.J.L."/>
            <person name="Mikheyev A.S."/>
        </authorList>
    </citation>
    <scope>NUCLEOTIDE SEQUENCE [LARGE SCALE GENOMIC DNA]</scope>
    <source>
        <strain evidence="8">Daus_M_001</strain>
        <tissue evidence="8">Leg muscle</tissue>
    </source>
</reference>
<keyword evidence="5 7" id="KW-1133">Transmembrane helix</keyword>
<evidence type="ECO:0000313" key="9">
    <source>
        <dbReference type="Proteomes" id="UP001159363"/>
    </source>
</evidence>
<feature type="transmembrane region" description="Helical" evidence="7">
    <location>
        <begin position="90"/>
        <end position="112"/>
    </location>
</feature>
<sequence length="115" mass="13127">MNRSINWEDDARQTVLSGRAILERTSESLARSQRTAIETEEIGTTVVTELGEQREILLRSKQRLSETNEGLSRSSALLRKMVCHVITNKLILIIIILLELFILAAVVFLKFFNKK</sequence>
<keyword evidence="3 7" id="KW-0812">Transmembrane</keyword>
<evidence type="ECO:0000256" key="4">
    <source>
        <dbReference type="ARBA" id="ARBA00022927"/>
    </source>
</evidence>
<keyword evidence="6 7" id="KW-0472">Membrane</keyword>
<keyword evidence="2" id="KW-0813">Transport</keyword>
<comment type="caution">
    <text evidence="8">The sequence shown here is derived from an EMBL/GenBank/DDBJ whole genome shotgun (WGS) entry which is preliminary data.</text>
</comment>
<evidence type="ECO:0000256" key="7">
    <source>
        <dbReference type="SAM" id="Phobius"/>
    </source>
</evidence>
<evidence type="ECO:0000256" key="1">
    <source>
        <dbReference type="ARBA" id="ARBA00004211"/>
    </source>
</evidence>